<organism evidence="1">
    <name type="scientific">marine sediment metagenome</name>
    <dbReference type="NCBI Taxonomy" id="412755"/>
    <lineage>
        <taxon>unclassified sequences</taxon>
        <taxon>metagenomes</taxon>
        <taxon>ecological metagenomes</taxon>
    </lineage>
</organism>
<sequence>MSKDMPIPVDELKKNEGYVKLEVEISKFLEEHKGEAYSEKELHKKMYNIPPIKFSKDFILEDVGNLARVFVSSYSLSITLNKMVEKKRINVKNTKGTVYYYIE</sequence>
<accession>X1Q2J5</accession>
<dbReference type="AlphaFoldDB" id="X1Q2J5"/>
<dbReference type="EMBL" id="BARV01026865">
    <property type="protein sequence ID" value="GAI45310.1"/>
    <property type="molecule type" value="Genomic_DNA"/>
</dbReference>
<protein>
    <submittedName>
        <fullName evidence="1">Uncharacterized protein</fullName>
    </submittedName>
</protein>
<name>X1Q2J5_9ZZZZ</name>
<comment type="caution">
    <text evidence="1">The sequence shown here is derived from an EMBL/GenBank/DDBJ whole genome shotgun (WGS) entry which is preliminary data.</text>
</comment>
<gene>
    <name evidence="1" type="ORF">S06H3_43326</name>
</gene>
<evidence type="ECO:0000313" key="1">
    <source>
        <dbReference type="EMBL" id="GAI45310.1"/>
    </source>
</evidence>
<proteinExistence type="predicted"/>
<reference evidence="1" key="1">
    <citation type="journal article" date="2014" name="Front. Microbiol.">
        <title>High frequency of phylogenetically diverse reductive dehalogenase-homologous genes in deep subseafloor sedimentary metagenomes.</title>
        <authorList>
            <person name="Kawai M."/>
            <person name="Futagami T."/>
            <person name="Toyoda A."/>
            <person name="Takaki Y."/>
            <person name="Nishi S."/>
            <person name="Hori S."/>
            <person name="Arai W."/>
            <person name="Tsubouchi T."/>
            <person name="Morono Y."/>
            <person name="Uchiyama I."/>
            <person name="Ito T."/>
            <person name="Fujiyama A."/>
            <person name="Inagaki F."/>
            <person name="Takami H."/>
        </authorList>
    </citation>
    <scope>NUCLEOTIDE SEQUENCE</scope>
    <source>
        <strain evidence="1">Expedition CK06-06</strain>
    </source>
</reference>